<dbReference type="InterPro" id="IPR036452">
    <property type="entry name" value="Ribo_hydro-like"/>
</dbReference>
<dbReference type="Pfam" id="PF01156">
    <property type="entry name" value="IU_nuc_hydro"/>
    <property type="match status" value="1"/>
</dbReference>
<organism evidence="4 5">
    <name type="scientific">Actinopolyspora righensis</name>
    <dbReference type="NCBI Taxonomy" id="995060"/>
    <lineage>
        <taxon>Bacteria</taxon>
        <taxon>Bacillati</taxon>
        <taxon>Actinomycetota</taxon>
        <taxon>Actinomycetes</taxon>
        <taxon>Actinopolysporales</taxon>
        <taxon>Actinopolysporaceae</taxon>
        <taxon>Actinopolyspora</taxon>
        <taxon>Actinopolyspora alba group</taxon>
    </lineage>
</organism>
<reference evidence="5" key="1">
    <citation type="submission" date="2016-10" db="EMBL/GenBank/DDBJ databases">
        <authorList>
            <person name="Varghese N."/>
            <person name="Submissions S."/>
        </authorList>
    </citation>
    <scope>NUCLEOTIDE SEQUENCE [LARGE SCALE GENOMIC DNA]</scope>
    <source>
        <strain evidence="5">DSM 45501</strain>
    </source>
</reference>
<sequence length="335" mass="35578">MNNAHSLLIDCDTGIDDALALLYLALDPSVDIRAVTTVGGNIDPLRAADNSGRVLRLAGRGDVPVHVGAEHTLGAARHEYAPEIHGHNGLGDVELPELTPFGERPAAAEELVRLARRSPGRHHLLALGPLTNLANALRLEPRLPELLAGITVMGGAIRRQGNATPRAEANVHNDPEAARTVLHAGGNLTLVPLDVTMTETLDEAAHAELVGANSPVTDFAAAILAYYLDFYETRYGSRRAACHDPLAAAIAVGDLAEVGTEELALDVRTLPGPERGATVLDTRSEHSAGGHSPTVRVVTRTSGTFGTRLCERLRSADARTYAEPAVHPRTTTERR</sequence>
<dbReference type="AlphaFoldDB" id="A0A1I6X8M1"/>
<keyword evidence="1" id="KW-0378">Hydrolase</keyword>
<dbReference type="InterPro" id="IPR001910">
    <property type="entry name" value="Inosine/uridine_hydrolase_dom"/>
</dbReference>
<name>A0A1I6X8M1_9ACTN</name>
<keyword evidence="2" id="KW-0326">Glycosidase</keyword>
<dbReference type="Gene3D" id="3.90.245.10">
    <property type="entry name" value="Ribonucleoside hydrolase-like"/>
    <property type="match status" value="1"/>
</dbReference>
<dbReference type="SUPFAM" id="SSF53590">
    <property type="entry name" value="Nucleoside hydrolase"/>
    <property type="match status" value="1"/>
</dbReference>
<dbReference type="PANTHER" id="PTHR12304:SF4">
    <property type="entry name" value="URIDINE NUCLEOSIDASE"/>
    <property type="match status" value="1"/>
</dbReference>
<protein>
    <submittedName>
        <fullName evidence="4">Purine nucleosidase</fullName>
    </submittedName>
</protein>
<evidence type="ECO:0000259" key="3">
    <source>
        <dbReference type="Pfam" id="PF01156"/>
    </source>
</evidence>
<dbReference type="EMBL" id="FPAT01000001">
    <property type="protein sequence ID" value="SFT34134.1"/>
    <property type="molecule type" value="Genomic_DNA"/>
</dbReference>
<evidence type="ECO:0000313" key="4">
    <source>
        <dbReference type="EMBL" id="SFT34134.1"/>
    </source>
</evidence>
<accession>A0A1I6X8M1</accession>
<feature type="domain" description="Inosine/uridine-preferring nucleoside hydrolase" evidence="3">
    <location>
        <begin position="7"/>
        <end position="300"/>
    </location>
</feature>
<dbReference type="GO" id="GO:0005829">
    <property type="term" value="C:cytosol"/>
    <property type="evidence" value="ECO:0007669"/>
    <property type="project" value="TreeGrafter"/>
</dbReference>
<dbReference type="InterPro" id="IPR023186">
    <property type="entry name" value="IUNH"/>
</dbReference>
<dbReference type="Proteomes" id="UP000199165">
    <property type="component" value="Unassembled WGS sequence"/>
</dbReference>
<gene>
    <name evidence="4" type="ORF">SAMN04487904_101284</name>
</gene>
<dbReference type="GO" id="GO:0008477">
    <property type="term" value="F:purine nucleosidase activity"/>
    <property type="evidence" value="ECO:0007669"/>
    <property type="project" value="TreeGrafter"/>
</dbReference>
<evidence type="ECO:0000256" key="1">
    <source>
        <dbReference type="ARBA" id="ARBA00022801"/>
    </source>
</evidence>
<dbReference type="PANTHER" id="PTHR12304">
    <property type="entry name" value="INOSINE-URIDINE PREFERRING NUCLEOSIDE HYDROLASE"/>
    <property type="match status" value="1"/>
</dbReference>
<proteinExistence type="predicted"/>
<dbReference type="STRING" id="995060.SAMN04487904_101284"/>
<evidence type="ECO:0000313" key="5">
    <source>
        <dbReference type="Proteomes" id="UP000199165"/>
    </source>
</evidence>
<dbReference type="GO" id="GO:0006152">
    <property type="term" value="P:purine nucleoside catabolic process"/>
    <property type="evidence" value="ECO:0007669"/>
    <property type="project" value="TreeGrafter"/>
</dbReference>
<dbReference type="RefSeq" id="WP_092972920.1">
    <property type="nucleotide sequence ID" value="NZ_FPAT01000001.1"/>
</dbReference>
<keyword evidence="5" id="KW-1185">Reference proteome</keyword>
<evidence type="ECO:0000256" key="2">
    <source>
        <dbReference type="ARBA" id="ARBA00023295"/>
    </source>
</evidence>